<protein>
    <recommendedName>
        <fullName evidence="4">HNH endonuclease</fullName>
    </recommendedName>
</protein>
<dbReference type="Gene3D" id="1.10.30.50">
    <property type="match status" value="1"/>
</dbReference>
<dbReference type="Proteomes" id="UP001500325">
    <property type="component" value="Unassembled WGS sequence"/>
</dbReference>
<name>A0ABP8WAP3_9PSEU</name>
<accession>A0ABP8WAP3</accession>
<dbReference type="InterPro" id="IPR003615">
    <property type="entry name" value="HNH_nuc"/>
</dbReference>
<evidence type="ECO:0000313" key="3">
    <source>
        <dbReference type="Proteomes" id="UP001500325"/>
    </source>
</evidence>
<dbReference type="RefSeq" id="WP_345380117.1">
    <property type="nucleotide sequence ID" value="NZ_BAABIC010000006.1"/>
</dbReference>
<evidence type="ECO:0000313" key="2">
    <source>
        <dbReference type="EMBL" id="GAA4685629.1"/>
    </source>
</evidence>
<sequence length="99" mass="11064">MAGQRQGSDRKARLPANWPAIRRRILTRDRHRCQLGYDGCLRKATQVDHKQAGDDHSDANLQGACEDCHAKKSAAEGVDARGRITSLRRRPATQHPGLR</sequence>
<evidence type="ECO:0008006" key="4">
    <source>
        <dbReference type="Google" id="ProtNLM"/>
    </source>
</evidence>
<gene>
    <name evidence="2" type="ORF">GCM10023215_21070</name>
</gene>
<comment type="caution">
    <text evidence="2">The sequence shown here is derived from an EMBL/GenBank/DDBJ whole genome shotgun (WGS) entry which is preliminary data.</text>
</comment>
<dbReference type="CDD" id="cd00085">
    <property type="entry name" value="HNHc"/>
    <property type="match status" value="1"/>
</dbReference>
<keyword evidence="3" id="KW-1185">Reference proteome</keyword>
<evidence type="ECO:0000256" key="1">
    <source>
        <dbReference type="SAM" id="MobiDB-lite"/>
    </source>
</evidence>
<organism evidence="2 3">
    <name type="scientific">Pseudonocardia yuanmonensis</name>
    <dbReference type="NCBI Taxonomy" id="1095914"/>
    <lineage>
        <taxon>Bacteria</taxon>
        <taxon>Bacillati</taxon>
        <taxon>Actinomycetota</taxon>
        <taxon>Actinomycetes</taxon>
        <taxon>Pseudonocardiales</taxon>
        <taxon>Pseudonocardiaceae</taxon>
        <taxon>Pseudonocardia</taxon>
    </lineage>
</organism>
<dbReference type="EMBL" id="BAABIC010000006">
    <property type="protein sequence ID" value="GAA4685629.1"/>
    <property type="molecule type" value="Genomic_DNA"/>
</dbReference>
<proteinExistence type="predicted"/>
<feature type="region of interest" description="Disordered" evidence="1">
    <location>
        <begin position="74"/>
        <end position="99"/>
    </location>
</feature>
<feature type="compositionally biased region" description="Basic residues" evidence="1">
    <location>
        <begin position="86"/>
        <end position="99"/>
    </location>
</feature>
<reference evidence="3" key="1">
    <citation type="journal article" date="2019" name="Int. J. Syst. Evol. Microbiol.">
        <title>The Global Catalogue of Microorganisms (GCM) 10K type strain sequencing project: providing services to taxonomists for standard genome sequencing and annotation.</title>
        <authorList>
            <consortium name="The Broad Institute Genomics Platform"/>
            <consortium name="The Broad Institute Genome Sequencing Center for Infectious Disease"/>
            <person name="Wu L."/>
            <person name="Ma J."/>
        </authorList>
    </citation>
    <scope>NUCLEOTIDE SEQUENCE [LARGE SCALE GENOMIC DNA]</scope>
    <source>
        <strain evidence="3">JCM 18055</strain>
    </source>
</reference>